<sequence length="122" mass="14477">MTQKIPPEIESKLIRLQELQEQLRMLILRRQQLESQLREVEHALEQVEKLGRDAEIYKTAGYVMFKTSKEQIVNELTDQKETLELRIKTVQKQENLVRKQFEELRKDISKALSMPDLGRGKE</sequence>
<evidence type="ECO:0000256" key="9">
    <source>
        <dbReference type="HAMAP-Rule" id="MF_00307"/>
    </source>
</evidence>
<dbReference type="InterPro" id="IPR009053">
    <property type="entry name" value="Prefoldin"/>
</dbReference>
<evidence type="ECO:0000256" key="10">
    <source>
        <dbReference type="SAM" id="Coils"/>
    </source>
</evidence>
<evidence type="ECO:0000313" key="14">
    <source>
        <dbReference type="Proteomes" id="UP000269499"/>
    </source>
</evidence>
<evidence type="ECO:0000256" key="5">
    <source>
        <dbReference type="ARBA" id="ARBA00022490"/>
    </source>
</evidence>
<dbReference type="InterPro" id="IPR012713">
    <property type="entry name" value="PfdB"/>
</dbReference>
<dbReference type="Pfam" id="PF01920">
    <property type="entry name" value="Prefoldin_2"/>
    <property type="match status" value="1"/>
</dbReference>
<dbReference type="GO" id="GO:0005737">
    <property type="term" value="C:cytoplasm"/>
    <property type="evidence" value="ECO:0007669"/>
    <property type="project" value="UniProtKB-SubCell"/>
</dbReference>
<proteinExistence type="inferred from homology"/>
<evidence type="ECO:0000313" key="11">
    <source>
        <dbReference type="EMBL" id="RLE51504.1"/>
    </source>
</evidence>
<dbReference type="GO" id="GO:0006457">
    <property type="term" value="P:protein folding"/>
    <property type="evidence" value="ECO:0007669"/>
    <property type="project" value="UniProtKB-UniRule"/>
</dbReference>
<accession>A0A497F5X3</accession>
<reference evidence="13 14" key="1">
    <citation type="submission" date="2018-06" db="EMBL/GenBank/DDBJ databases">
        <title>Extensive metabolic versatility and redundancy in microbially diverse, dynamic hydrothermal sediments.</title>
        <authorList>
            <person name="Dombrowski N."/>
            <person name="Teske A."/>
            <person name="Baker B.J."/>
        </authorList>
    </citation>
    <scope>NUCLEOTIDE SEQUENCE [LARGE SCALE GENOMIC DNA]</scope>
    <source>
        <strain evidence="12">B20_G2</strain>
        <strain evidence="11">B29_G17</strain>
    </source>
</reference>
<dbReference type="EMBL" id="QMRA01000015">
    <property type="protein sequence ID" value="RLE54806.1"/>
    <property type="molecule type" value="Genomic_DNA"/>
</dbReference>
<dbReference type="EMBL" id="QMQZ01000052">
    <property type="protein sequence ID" value="RLE51504.1"/>
    <property type="molecule type" value="Genomic_DNA"/>
</dbReference>
<dbReference type="GO" id="GO:0016272">
    <property type="term" value="C:prefoldin complex"/>
    <property type="evidence" value="ECO:0007669"/>
    <property type="project" value="UniProtKB-UniRule"/>
</dbReference>
<dbReference type="NCBIfam" id="TIGR02338">
    <property type="entry name" value="gimC_beta"/>
    <property type="match status" value="1"/>
</dbReference>
<evidence type="ECO:0000313" key="13">
    <source>
        <dbReference type="Proteomes" id="UP000268446"/>
    </source>
</evidence>
<gene>
    <name evidence="9" type="primary">pfdB</name>
    <name evidence="11" type="ORF">DRJ20_02075</name>
    <name evidence="12" type="ORF">DRJ26_01410</name>
</gene>
<dbReference type="Proteomes" id="UP000269499">
    <property type="component" value="Unassembled WGS sequence"/>
</dbReference>
<evidence type="ECO:0000256" key="1">
    <source>
        <dbReference type="ARBA" id="ARBA00004496"/>
    </source>
</evidence>
<evidence type="ECO:0000256" key="4">
    <source>
        <dbReference type="ARBA" id="ARBA00016304"/>
    </source>
</evidence>
<dbReference type="GO" id="GO:0051082">
    <property type="term" value="F:unfolded protein binding"/>
    <property type="evidence" value="ECO:0007669"/>
    <property type="project" value="UniProtKB-UniRule"/>
</dbReference>
<dbReference type="Proteomes" id="UP000268446">
    <property type="component" value="Unassembled WGS sequence"/>
</dbReference>
<comment type="subcellular location">
    <subcellularLocation>
        <location evidence="1 9">Cytoplasm</location>
    </subcellularLocation>
</comment>
<comment type="function">
    <text evidence="7 9">Molecular chaperone capable of stabilizing a range of proteins. Seems to fulfill an ATP-independent, HSP70-like function in archaeal de novo protein folding.</text>
</comment>
<dbReference type="SUPFAM" id="SSF46579">
    <property type="entry name" value="Prefoldin"/>
    <property type="match status" value="1"/>
</dbReference>
<evidence type="ECO:0000256" key="6">
    <source>
        <dbReference type="ARBA" id="ARBA00023186"/>
    </source>
</evidence>
<dbReference type="AlphaFoldDB" id="A0A497F5X3"/>
<dbReference type="InterPro" id="IPR002777">
    <property type="entry name" value="PFD_beta-like"/>
</dbReference>
<dbReference type="Gene3D" id="1.10.287.370">
    <property type="match status" value="1"/>
</dbReference>
<comment type="similarity">
    <text evidence="2 9">Belongs to the prefoldin subunit beta family.</text>
</comment>
<keyword evidence="6 9" id="KW-0143">Chaperone</keyword>
<dbReference type="CDD" id="cd23162">
    <property type="entry name" value="Prefoldin_beta_GimC"/>
    <property type="match status" value="1"/>
</dbReference>
<name>A0A497F5X3_9CREN</name>
<feature type="coiled-coil region" evidence="10">
    <location>
        <begin position="9"/>
        <end position="107"/>
    </location>
</feature>
<comment type="subunit">
    <text evidence="3 9">Heterohexamer of two alpha and four beta subunits.</text>
</comment>
<keyword evidence="10" id="KW-0175">Coiled coil</keyword>
<evidence type="ECO:0000256" key="3">
    <source>
        <dbReference type="ARBA" id="ARBA00011716"/>
    </source>
</evidence>
<evidence type="ECO:0000256" key="2">
    <source>
        <dbReference type="ARBA" id="ARBA00008045"/>
    </source>
</evidence>
<evidence type="ECO:0000256" key="8">
    <source>
        <dbReference type="ARBA" id="ARBA00033461"/>
    </source>
</evidence>
<evidence type="ECO:0000256" key="7">
    <source>
        <dbReference type="ARBA" id="ARBA00025077"/>
    </source>
</evidence>
<organism evidence="12 14">
    <name type="scientific">Thermoproteota archaeon</name>
    <dbReference type="NCBI Taxonomy" id="2056631"/>
    <lineage>
        <taxon>Archaea</taxon>
        <taxon>Thermoproteota</taxon>
    </lineage>
</organism>
<protein>
    <recommendedName>
        <fullName evidence="4 9">Prefoldin subunit beta</fullName>
    </recommendedName>
    <alternativeName>
        <fullName evidence="8 9">GimC subunit beta</fullName>
    </alternativeName>
</protein>
<evidence type="ECO:0000313" key="12">
    <source>
        <dbReference type="EMBL" id="RLE54806.1"/>
    </source>
</evidence>
<keyword evidence="5 9" id="KW-0963">Cytoplasm</keyword>
<dbReference type="HAMAP" id="MF_00307">
    <property type="entry name" value="PfdB"/>
    <property type="match status" value="1"/>
</dbReference>
<comment type="caution">
    <text evidence="12">The sequence shown here is derived from an EMBL/GenBank/DDBJ whole genome shotgun (WGS) entry which is preliminary data.</text>
</comment>